<keyword evidence="1" id="KW-0472">Membrane</keyword>
<evidence type="ECO:0008006" key="4">
    <source>
        <dbReference type="Google" id="ProtNLM"/>
    </source>
</evidence>
<dbReference type="EMBL" id="CP074352">
    <property type="protein sequence ID" value="UYU32887.1"/>
    <property type="molecule type" value="Genomic_DNA"/>
</dbReference>
<evidence type="ECO:0000256" key="1">
    <source>
        <dbReference type="SAM" id="Phobius"/>
    </source>
</evidence>
<sequence length="260" mass="29222">MENHYEYLKLDMSATKEQIDTALAAVGNEDEARVRKIRSIMQNDRFKEEYDNKLIAFLIGGSESATSSSGKKVSDIVAKIKALDSASLHDYYIYMAVLLLIFNFISSLLVSLQVDYVISLLVMIATIALLYKDWKLLELNSKATFSVWWILFSPVYLFKRANATGESKRLFAVWIGIIAIFMVCNFLFSSGRAELESAACETVSDIYRTQLHRPGITCKSVAITESNGKNHVGFVELSNGSTRDVTVQEYNDGQIYVTVE</sequence>
<name>A0ABY6JGC2_9ENTR</name>
<feature type="transmembrane region" description="Helical" evidence="1">
    <location>
        <begin position="91"/>
        <end position="110"/>
    </location>
</feature>
<feature type="transmembrane region" description="Helical" evidence="1">
    <location>
        <begin position="171"/>
        <end position="188"/>
    </location>
</feature>
<keyword evidence="1" id="KW-1133">Transmembrane helix</keyword>
<accession>A0ABY6JGC2</accession>
<feature type="transmembrane region" description="Helical" evidence="1">
    <location>
        <begin position="116"/>
        <end position="131"/>
    </location>
</feature>
<dbReference type="RefSeq" id="WP_264385611.1">
    <property type="nucleotide sequence ID" value="NZ_CP074352.1"/>
</dbReference>
<keyword evidence="1" id="KW-0812">Transmembrane</keyword>
<organism evidence="2 3">
    <name type="scientific">Siccibacter colletis</name>
    <dbReference type="NCBI Taxonomy" id="1505757"/>
    <lineage>
        <taxon>Bacteria</taxon>
        <taxon>Pseudomonadati</taxon>
        <taxon>Pseudomonadota</taxon>
        <taxon>Gammaproteobacteria</taxon>
        <taxon>Enterobacterales</taxon>
        <taxon>Enterobacteriaceae</taxon>
        <taxon>Siccibacter</taxon>
    </lineage>
</organism>
<evidence type="ECO:0000313" key="3">
    <source>
        <dbReference type="Proteomes" id="UP001156318"/>
    </source>
</evidence>
<dbReference type="Proteomes" id="UP001156318">
    <property type="component" value="Chromosome"/>
</dbReference>
<feature type="transmembrane region" description="Helical" evidence="1">
    <location>
        <begin position="143"/>
        <end position="159"/>
    </location>
</feature>
<evidence type="ECO:0000313" key="2">
    <source>
        <dbReference type="EMBL" id="UYU32887.1"/>
    </source>
</evidence>
<reference evidence="2 3" key="1">
    <citation type="submission" date="2021-05" db="EMBL/GenBank/DDBJ databases">
        <title>Isolation, identification, and the growth promoting effects of Pantoea dispersa strain YSD J2 from the aboveground leaves of Cyperus esculentus L.Var. Sativus.</title>
        <authorList>
            <person name="Wang S."/>
            <person name="Tang X.M."/>
            <person name="Huang Y.N."/>
        </authorList>
    </citation>
    <scope>NUCLEOTIDE SEQUENCE [LARGE SCALE GENOMIC DNA]</scope>
    <source>
        <strain evidence="3">YSD YN2</strain>
    </source>
</reference>
<keyword evidence="3" id="KW-1185">Reference proteome</keyword>
<protein>
    <recommendedName>
        <fullName evidence="4">DUF805 domain-containing protein</fullName>
    </recommendedName>
</protein>
<gene>
    <name evidence="2" type="ORF">KFZ77_05035</name>
</gene>
<proteinExistence type="predicted"/>